<keyword evidence="2" id="KW-1185">Reference proteome</keyword>
<dbReference type="Pfam" id="PF10711">
    <property type="entry name" value="DUF2513"/>
    <property type="match status" value="1"/>
</dbReference>
<proteinExistence type="predicted"/>
<dbReference type="OrthoDB" id="6960201at2"/>
<comment type="caution">
    <text evidence="1">The sequence shown here is derived from an EMBL/GenBank/DDBJ whole genome shotgun (WGS) entry which is preliminary data.</text>
</comment>
<dbReference type="EMBL" id="MKEK01000001">
    <property type="protein sequence ID" value="OEY68828.1"/>
    <property type="molecule type" value="Genomic_DNA"/>
</dbReference>
<protein>
    <recommendedName>
        <fullName evidence="3">DUF2513 domain-containing protein</fullName>
    </recommendedName>
</protein>
<organism evidence="1 2">
    <name type="scientific">Rheinheimera salexigens</name>
    <dbReference type="NCBI Taxonomy" id="1628148"/>
    <lineage>
        <taxon>Bacteria</taxon>
        <taxon>Pseudomonadati</taxon>
        <taxon>Pseudomonadota</taxon>
        <taxon>Gammaproteobacteria</taxon>
        <taxon>Chromatiales</taxon>
        <taxon>Chromatiaceae</taxon>
        <taxon>Rheinheimera</taxon>
    </lineage>
</organism>
<sequence length="122" mass="13832">MKRNWEVIREVLIRLEELPNTDVGLQLPDFPAEKAYDYAYHIELLIEAGMIEGQMSKAASVGPAHFFVHRLTWVGHELLDSIRSSTVWEKTKKTFANKGIEMTFDLVKSVATEISVSLLKGV</sequence>
<evidence type="ECO:0008006" key="3">
    <source>
        <dbReference type="Google" id="ProtNLM"/>
    </source>
</evidence>
<dbReference type="Proteomes" id="UP000242258">
    <property type="component" value="Unassembled WGS sequence"/>
</dbReference>
<gene>
    <name evidence="1" type="ORF">BI198_04055</name>
</gene>
<evidence type="ECO:0000313" key="1">
    <source>
        <dbReference type="EMBL" id="OEY68828.1"/>
    </source>
</evidence>
<dbReference type="InterPro" id="IPR019650">
    <property type="entry name" value="DUF2513"/>
</dbReference>
<name>A0A1E7Q449_9GAMM</name>
<dbReference type="RefSeq" id="WP_070048394.1">
    <property type="nucleotide sequence ID" value="NZ_CBCSDO010000013.1"/>
</dbReference>
<accession>A0A1E7Q449</accession>
<evidence type="ECO:0000313" key="2">
    <source>
        <dbReference type="Proteomes" id="UP000242258"/>
    </source>
</evidence>
<dbReference type="AlphaFoldDB" id="A0A1E7Q449"/>
<reference evidence="2" key="1">
    <citation type="submission" date="2016-09" db="EMBL/GenBank/DDBJ databases">
        <authorList>
            <person name="Wan X."/>
            <person name="Hou S."/>
        </authorList>
    </citation>
    <scope>NUCLEOTIDE SEQUENCE [LARGE SCALE GENOMIC DNA]</scope>
    <source>
        <strain evidence="2">KH87</strain>
    </source>
</reference>